<dbReference type="InterPro" id="IPR021744">
    <property type="entry name" value="CbiG_N"/>
</dbReference>
<dbReference type="InterPro" id="IPR035996">
    <property type="entry name" value="4pyrrol_Methylase_sf"/>
</dbReference>
<keyword evidence="4 10" id="KW-0808">Transferase</keyword>
<accession>A0A4S8QC24</accession>
<evidence type="ECO:0000256" key="4">
    <source>
        <dbReference type="ARBA" id="ARBA00022679"/>
    </source>
</evidence>
<evidence type="ECO:0000259" key="8">
    <source>
        <dbReference type="Pfam" id="PF01890"/>
    </source>
</evidence>
<dbReference type="Gene3D" id="3.30.420.180">
    <property type="entry name" value="CobE/GbiG C-terminal domain"/>
    <property type="match status" value="1"/>
</dbReference>
<organism evidence="10 11">
    <name type="scientific">Glycomyces buryatensis</name>
    <dbReference type="NCBI Taxonomy" id="2570927"/>
    <lineage>
        <taxon>Bacteria</taxon>
        <taxon>Bacillati</taxon>
        <taxon>Actinomycetota</taxon>
        <taxon>Actinomycetes</taxon>
        <taxon>Glycomycetales</taxon>
        <taxon>Glycomycetaceae</taxon>
        <taxon>Glycomyces</taxon>
    </lineage>
</organism>
<dbReference type="CDD" id="cd11646">
    <property type="entry name" value="Precorrin_3B_C17_MT"/>
    <property type="match status" value="1"/>
</dbReference>
<protein>
    <submittedName>
        <fullName evidence="10">Precorrin-3B C(17)-methyltransferase</fullName>
        <ecNumber evidence="10">2.1.1.131</ecNumber>
    </submittedName>
</protein>
<gene>
    <name evidence="10" type="primary">cobJ</name>
    <name evidence="10" type="ORF">FAB82_08195</name>
</gene>
<dbReference type="InterPro" id="IPR014776">
    <property type="entry name" value="4pyrrole_Mease_sub2"/>
</dbReference>
<dbReference type="Pfam" id="PF00590">
    <property type="entry name" value="TP_methylase"/>
    <property type="match status" value="1"/>
</dbReference>
<dbReference type="InterPro" id="IPR014777">
    <property type="entry name" value="4pyrrole_Mease_sub1"/>
</dbReference>
<comment type="caution">
    <text evidence="10">The sequence shown here is derived from an EMBL/GenBank/DDBJ whole genome shotgun (WGS) entry which is preliminary data.</text>
</comment>
<evidence type="ECO:0000256" key="6">
    <source>
        <dbReference type="SAM" id="MobiDB-lite"/>
    </source>
</evidence>
<dbReference type="Gene3D" id="3.40.1010.10">
    <property type="entry name" value="Cobalt-precorrin-4 Transmethylase, Domain 1"/>
    <property type="match status" value="1"/>
</dbReference>
<sequence length="606" mass="62747">MARHRSAHRGLRPRAARGRPPPGPAQSRAARPRRTPVTGPEGTPAAPAPVVLAATENGRRLAADLAAHLGTEARQGKPRDVIAEAWPQASALVLVMATGAAVRLIAPHLSDKRTDPAVVCVDDIGRFAISLCGGHEGGANALATRIAGHLRATPVVTTASEAADLPSLGSLGERFGVRAEGDLAAVGGHLLSGGKVRVERELAWPLGPVPAPITEDPAAPQLRITDRVAPQTGPTVYYRPPSLVLGIGSSRGVTAAEVGDLIDLALADAGLSPLSVHTAATVDLKADETGINEAAFARGLSIVHLTPDTLAAIEVPNPSEVVRGAVGTPSVAEASALHLGGELLVAKRRSAMATVAIARRPMRGRLALVSLGPGSEDLTVPRAAAELAAAEVVIGYGPYVDQAARWTSRGAVLERFGLGQEVARAERAVELARSGRAVALVGSGDVGIYAMASPTLELAGADIDVAVVPGVTAALASSALLGAPFGHDHCYISLSDLMTPWERIEARVEAAAQADLAIAFYNPRSAGRDWQLGRAREILLRHRDAETPVGIVRDAERPDQEITVTTLGGLDVASVQMTTLVLVGTSRTRTIAGRMVTPRGYRTGTI</sequence>
<dbReference type="Proteomes" id="UP000308760">
    <property type="component" value="Unassembled WGS sequence"/>
</dbReference>
<evidence type="ECO:0000259" key="7">
    <source>
        <dbReference type="Pfam" id="PF00590"/>
    </source>
</evidence>
<dbReference type="PANTHER" id="PTHR47036:SF1">
    <property type="entry name" value="COBALT-FACTOR III C(17)-METHYLTRANSFERASE-RELATED"/>
    <property type="match status" value="1"/>
</dbReference>
<feature type="domain" description="Tetrapyrrole methylase" evidence="7">
    <location>
        <begin position="366"/>
        <end position="570"/>
    </location>
</feature>
<dbReference type="PANTHER" id="PTHR47036">
    <property type="entry name" value="COBALT-FACTOR III C(17)-METHYLTRANSFERASE-RELATED"/>
    <property type="match status" value="1"/>
</dbReference>
<dbReference type="InterPro" id="IPR002750">
    <property type="entry name" value="CobE/GbiG_C"/>
</dbReference>
<evidence type="ECO:0000313" key="11">
    <source>
        <dbReference type="Proteomes" id="UP000308760"/>
    </source>
</evidence>
<keyword evidence="11" id="KW-1185">Reference proteome</keyword>
<dbReference type="AlphaFoldDB" id="A0A4S8QC24"/>
<evidence type="ECO:0000313" key="10">
    <source>
        <dbReference type="EMBL" id="THV42067.1"/>
    </source>
</evidence>
<name>A0A4S8QC24_9ACTN</name>
<dbReference type="InterPro" id="IPR000878">
    <property type="entry name" value="4pyrrol_Mease"/>
</dbReference>
<dbReference type="EC" id="2.1.1.131" evidence="10"/>
<proteinExistence type="predicted"/>
<dbReference type="SUPFAM" id="SSF159672">
    <property type="entry name" value="CbiG N-terminal domain-like"/>
    <property type="match status" value="1"/>
</dbReference>
<feature type="region of interest" description="Disordered" evidence="6">
    <location>
        <begin position="1"/>
        <end position="48"/>
    </location>
</feature>
<dbReference type="Gene3D" id="3.30.950.10">
    <property type="entry name" value="Methyltransferase, Cobalt-precorrin-4 Transmethylase, Domain 2"/>
    <property type="match status" value="1"/>
</dbReference>
<dbReference type="Gene3D" id="3.40.50.11220">
    <property type="match status" value="1"/>
</dbReference>
<feature type="domain" description="Cobalamin synthesis G N-terminal" evidence="9">
    <location>
        <begin position="81"/>
        <end position="161"/>
    </location>
</feature>
<dbReference type="Pfam" id="PF01890">
    <property type="entry name" value="CbiG_C"/>
    <property type="match status" value="1"/>
</dbReference>
<dbReference type="NCBIfam" id="TIGR01466">
    <property type="entry name" value="cobJ_cbiH"/>
    <property type="match status" value="1"/>
</dbReference>
<reference evidence="11" key="1">
    <citation type="submission" date="2019-04" db="EMBL/GenBank/DDBJ databases">
        <title>Nocardioides xinjiangensis sp. nov.</title>
        <authorList>
            <person name="Liu S."/>
        </authorList>
    </citation>
    <scope>NUCLEOTIDE SEQUENCE [LARGE SCALE GENOMIC DNA]</scope>
    <source>
        <strain evidence="11">18</strain>
    </source>
</reference>
<evidence type="ECO:0000259" key="9">
    <source>
        <dbReference type="Pfam" id="PF11760"/>
    </source>
</evidence>
<dbReference type="SUPFAM" id="SSF159664">
    <property type="entry name" value="CobE/GbiG C-terminal domain-like"/>
    <property type="match status" value="1"/>
</dbReference>
<dbReference type="InterPro" id="IPR036518">
    <property type="entry name" value="CobE/GbiG_C_sf"/>
</dbReference>
<feature type="domain" description="CobE/GbiG C-terminal" evidence="8">
    <location>
        <begin position="243"/>
        <end position="358"/>
    </location>
</feature>
<dbReference type="InterPro" id="IPR051810">
    <property type="entry name" value="Precorrin_MeTrfase"/>
</dbReference>
<dbReference type="InterPro" id="IPR006363">
    <property type="entry name" value="Cbl_synth_CobJ/CibH_dom"/>
</dbReference>
<feature type="compositionally biased region" description="Low complexity" evidence="6">
    <location>
        <begin position="25"/>
        <end position="48"/>
    </location>
</feature>
<feature type="compositionally biased region" description="Basic residues" evidence="6">
    <location>
        <begin position="1"/>
        <end position="17"/>
    </location>
</feature>
<keyword evidence="3 10" id="KW-0489">Methyltransferase</keyword>
<evidence type="ECO:0000256" key="5">
    <source>
        <dbReference type="ARBA" id="ARBA00022691"/>
    </source>
</evidence>
<reference evidence="10 11" key="2">
    <citation type="submission" date="2019-05" db="EMBL/GenBank/DDBJ databases">
        <title>Glycomyces buryatensis sp. nov.</title>
        <authorList>
            <person name="Nikitina E."/>
        </authorList>
    </citation>
    <scope>NUCLEOTIDE SEQUENCE [LARGE SCALE GENOMIC DNA]</scope>
    <source>
        <strain evidence="10 11">18</strain>
    </source>
</reference>
<keyword evidence="2" id="KW-0169">Cobalamin biosynthesis</keyword>
<dbReference type="GO" id="GO:0032259">
    <property type="term" value="P:methylation"/>
    <property type="evidence" value="ECO:0007669"/>
    <property type="project" value="UniProtKB-KW"/>
</dbReference>
<dbReference type="UniPathway" id="UPA00148"/>
<comment type="pathway">
    <text evidence="1">Cofactor biosynthesis; adenosylcobalamin biosynthesis.</text>
</comment>
<evidence type="ECO:0000256" key="2">
    <source>
        <dbReference type="ARBA" id="ARBA00022573"/>
    </source>
</evidence>
<dbReference type="OrthoDB" id="9804789at2"/>
<dbReference type="GO" id="GO:0030789">
    <property type="term" value="F:precorrin-3B C17-methyltransferase activity"/>
    <property type="evidence" value="ECO:0007669"/>
    <property type="project" value="UniProtKB-EC"/>
</dbReference>
<dbReference type="InterPro" id="IPR038029">
    <property type="entry name" value="GbiG_N_sf"/>
</dbReference>
<dbReference type="GO" id="GO:0009236">
    <property type="term" value="P:cobalamin biosynthetic process"/>
    <property type="evidence" value="ECO:0007669"/>
    <property type="project" value="UniProtKB-UniPathway"/>
</dbReference>
<dbReference type="SUPFAM" id="SSF53790">
    <property type="entry name" value="Tetrapyrrole methylase"/>
    <property type="match status" value="1"/>
</dbReference>
<keyword evidence="5" id="KW-0949">S-adenosyl-L-methionine</keyword>
<evidence type="ECO:0000256" key="3">
    <source>
        <dbReference type="ARBA" id="ARBA00022603"/>
    </source>
</evidence>
<evidence type="ECO:0000256" key="1">
    <source>
        <dbReference type="ARBA" id="ARBA00004953"/>
    </source>
</evidence>
<dbReference type="EMBL" id="STGY01000030">
    <property type="protein sequence ID" value="THV42067.1"/>
    <property type="molecule type" value="Genomic_DNA"/>
</dbReference>
<dbReference type="Pfam" id="PF11760">
    <property type="entry name" value="CbiG_N"/>
    <property type="match status" value="1"/>
</dbReference>